<proteinExistence type="predicted"/>
<dbReference type="EMBL" id="BSXW01000255">
    <property type="protein sequence ID" value="GMF16567.1"/>
    <property type="molecule type" value="Genomic_DNA"/>
</dbReference>
<keyword evidence="1" id="KW-0472">Membrane</keyword>
<feature type="transmembrane region" description="Helical" evidence="1">
    <location>
        <begin position="478"/>
        <end position="500"/>
    </location>
</feature>
<organism evidence="2 3">
    <name type="scientific">Phytophthora lilii</name>
    <dbReference type="NCBI Taxonomy" id="2077276"/>
    <lineage>
        <taxon>Eukaryota</taxon>
        <taxon>Sar</taxon>
        <taxon>Stramenopiles</taxon>
        <taxon>Oomycota</taxon>
        <taxon>Peronosporomycetes</taxon>
        <taxon>Peronosporales</taxon>
        <taxon>Peronosporaceae</taxon>
        <taxon>Phytophthora</taxon>
    </lineage>
</organism>
<dbReference type="Proteomes" id="UP001165083">
    <property type="component" value="Unassembled WGS sequence"/>
</dbReference>
<comment type="caution">
    <text evidence="2">The sequence shown here is derived from an EMBL/GenBank/DDBJ whole genome shotgun (WGS) entry which is preliminary data.</text>
</comment>
<evidence type="ECO:0000313" key="3">
    <source>
        <dbReference type="Proteomes" id="UP001165083"/>
    </source>
</evidence>
<sequence length="849" mass="95061">MLHVAKSRGKYRGIVPGISFLSADRHPRPETTFVRSLQPLTFRANFSFEGLQGFAMRRDTDICSPAPPTCATTEGITELDTTTQIDEKPSTWATAYFEQRKRHQAKHIQGRKIGPQVIGAALAVIGRIVIAPLLLILIFTSTKYLTSGTFFIESKDSYFAFNEKDFVMTGGCTGCHIPCRRAMFLLNTFNHEALKSKPMFEDLYTATSWDYSVLSAEALAVGDALDANGAICTGGVNEWGSPNTVVTTSAEELLEVITVLELSVAPQMIAELKKAIEQKDECVTKWAIIALIHLFQFQTVKNSADYSSIPAADFNVFPEFTECRPDVSNDNIIGSKLILSTNGEDLLAVVPDLMKQFPYGFKSSLPSVSREMTASNTKYPATTVIQALFRAYYAGCRVREVNTTGVYIEDTCTAIKRWETYGLIIQSPDDIPVCSTTNVCVHNYYNSLWEWISEIDTSVDGRIAEYINVFRNRYADTVALSVLPGMVMVQMMLMGVISLYQIMSHKRSVLLTQIWAYRCQNGRMQVVYLAQVTYHLAFTSDLYYLGLATGTLTVESIANLTFSFFVFSYTYINLLKARSGEQQLDRHFRLTWETMQIIITPCVATLLMSVRETSLSLVVDWNGELLRKTTTRGAKYCKLNDSCILMHVNLAIVVLVISTALGLVAFAASFIIQKRSKHWENIQSFTSSVSSRTASLYVVSRRGSQGPVVIPTNTSAEKQTQQNVEKPVPKPTEELTTFENHCLGCPFTRLFKDCDDFAYMTFMGKRCTTVEALLLTGYLFYGQNIYQAGSVVLLLLARLIPRKVLRTFNVLLIRWHMDPEDGSLSRAVSCTWYHASNENYKLSEATPVS</sequence>
<name>A0A9W6TN22_9STRA</name>
<dbReference type="OrthoDB" id="107092at2759"/>
<feature type="transmembrane region" description="Helical" evidence="1">
    <location>
        <begin position="587"/>
        <end position="610"/>
    </location>
</feature>
<feature type="transmembrane region" description="Helical" evidence="1">
    <location>
        <begin position="557"/>
        <end position="575"/>
    </location>
</feature>
<feature type="transmembrane region" description="Helical" evidence="1">
    <location>
        <begin position="117"/>
        <end position="139"/>
    </location>
</feature>
<evidence type="ECO:0000256" key="1">
    <source>
        <dbReference type="SAM" id="Phobius"/>
    </source>
</evidence>
<protein>
    <submittedName>
        <fullName evidence="2">Unnamed protein product</fullName>
    </submittedName>
</protein>
<feature type="transmembrane region" description="Helical" evidence="1">
    <location>
        <begin position="526"/>
        <end position="545"/>
    </location>
</feature>
<evidence type="ECO:0000313" key="2">
    <source>
        <dbReference type="EMBL" id="GMF16567.1"/>
    </source>
</evidence>
<keyword evidence="3" id="KW-1185">Reference proteome</keyword>
<accession>A0A9W6TN22</accession>
<gene>
    <name evidence="2" type="ORF">Plil01_000592500</name>
</gene>
<keyword evidence="1" id="KW-1133">Transmembrane helix</keyword>
<reference evidence="2" key="1">
    <citation type="submission" date="2023-04" db="EMBL/GenBank/DDBJ databases">
        <title>Phytophthora lilii NBRC 32176.</title>
        <authorList>
            <person name="Ichikawa N."/>
            <person name="Sato H."/>
            <person name="Tonouchi N."/>
        </authorList>
    </citation>
    <scope>NUCLEOTIDE SEQUENCE</scope>
    <source>
        <strain evidence="2">NBRC 32176</strain>
    </source>
</reference>
<feature type="transmembrane region" description="Helical" evidence="1">
    <location>
        <begin position="650"/>
        <end position="672"/>
    </location>
</feature>
<keyword evidence="1" id="KW-0812">Transmembrane</keyword>
<dbReference type="AlphaFoldDB" id="A0A9W6TN22"/>